<organism evidence="2 3">
    <name type="scientific">Ostreobium quekettii</name>
    <dbReference type="NCBI Taxonomy" id="121088"/>
    <lineage>
        <taxon>Eukaryota</taxon>
        <taxon>Viridiplantae</taxon>
        <taxon>Chlorophyta</taxon>
        <taxon>core chlorophytes</taxon>
        <taxon>Ulvophyceae</taxon>
        <taxon>TCBD clade</taxon>
        <taxon>Bryopsidales</taxon>
        <taxon>Ostreobineae</taxon>
        <taxon>Ostreobiaceae</taxon>
        <taxon>Ostreobium</taxon>
    </lineage>
</organism>
<feature type="compositionally biased region" description="Basic and acidic residues" evidence="1">
    <location>
        <begin position="1004"/>
        <end position="1016"/>
    </location>
</feature>
<feature type="compositionally biased region" description="Basic and acidic residues" evidence="1">
    <location>
        <begin position="1461"/>
        <end position="1475"/>
    </location>
</feature>
<dbReference type="EMBL" id="CAJHUC010001303">
    <property type="protein sequence ID" value="CAD7700589.1"/>
    <property type="molecule type" value="Genomic_DNA"/>
</dbReference>
<feature type="compositionally biased region" description="Basic residues" evidence="1">
    <location>
        <begin position="933"/>
        <end position="944"/>
    </location>
</feature>
<gene>
    <name evidence="2" type="ORF">OSTQU699_LOCUS5948</name>
</gene>
<feature type="compositionally biased region" description="Basic and acidic residues" evidence="1">
    <location>
        <begin position="478"/>
        <end position="489"/>
    </location>
</feature>
<feature type="compositionally biased region" description="Low complexity" evidence="1">
    <location>
        <begin position="586"/>
        <end position="598"/>
    </location>
</feature>
<reference evidence="2" key="1">
    <citation type="submission" date="2020-12" db="EMBL/GenBank/DDBJ databases">
        <authorList>
            <person name="Iha C."/>
        </authorList>
    </citation>
    <scope>NUCLEOTIDE SEQUENCE</scope>
</reference>
<feature type="compositionally biased region" description="Polar residues" evidence="1">
    <location>
        <begin position="1"/>
        <end position="14"/>
    </location>
</feature>
<accession>A0A8S1JAB8</accession>
<evidence type="ECO:0000313" key="2">
    <source>
        <dbReference type="EMBL" id="CAD7700589.1"/>
    </source>
</evidence>
<feature type="compositionally biased region" description="Low complexity" evidence="1">
    <location>
        <begin position="450"/>
        <end position="462"/>
    </location>
</feature>
<feature type="region of interest" description="Disordered" evidence="1">
    <location>
        <begin position="404"/>
        <end position="462"/>
    </location>
</feature>
<protein>
    <recommendedName>
        <fullName evidence="4">BAT2 N-terminal domain-containing protein</fullName>
    </recommendedName>
</protein>
<feature type="compositionally biased region" description="Polar residues" evidence="1">
    <location>
        <begin position="659"/>
        <end position="669"/>
    </location>
</feature>
<keyword evidence="3" id="KW-1185">Reference proteome</keyword>
<dbReference type="OrthoDB" id="1939715at2759"/>
<feature type="compositionally biased region" description="Pro residues" evidence="1">
    <location>
        <begin position="130"/>
        <end position="141"/>
    </location>
</feature>
<feature type="compositionally biased region" description="Polar residues" evidence="1">
    <location>
        <begin position="846"/>
        <end position="859"/>
    </location>
</feature>
<evidence type="ECO:0008006" key="4">
    <source>
        <dbReference type="Google" id="ProtNLM"/>
    </source>
</evidence>
<feature type="compositionally biased region" description="Low complexity" evidence="1">
    <location>
        <begin position="564"/>
        <end position="573"/>
    </location>
</feature>
<feature type="compositionally biased region" description="Gly residues" evidence="1">
    <location>
        <begin position="115"/>
        <end position="128"/>
    </location>
</feature>
<feature type="compositionally biased region" description="Basic and acidic residues" evidence="1">
    <location>
        <begin position="873"/>
        <end position="923"/>
    </location>
</feature>
<name>A0A8S1JAB8_9CHLO</name>
<feature type="compositionally biased region" description="Polar residues" evidence="1">
    <location>
        <begin position="822"/>
        <end position="832"/>
    </location>
</feature>
<dbReference type="Proteomes" id="UP000708148">
    <property type="component" value="Unassembled WGS sequence"/>
</dbReference>
<feature type="compositionally biased region" description="Basic and acidic residues" evidence="1">
    <location>
        <begin position="686"/>
        <end position="821"/>
    </location>
</feature>
<feature type="compositionally biased region" description="Basic and acidic residues" evidence="1">
    <location>
        <begin position="833"/>
        <end position="845"/>
    </location>
</feature>
<feature type="compositionally biased region" description="Basic and acidic residues" evidence="1">
    <location>
        <begin position="352"/>
        <end position="363"/>
    </location>
</feature>
<proteinExistence type="predicted"/>
<feature type="compositionally biased region" description="Basic and acidic residues" evidence="1">
    <location>
        <begin position="1145"/>
        <end position="1158"/>
    </location>
</feature>
<feature type="compositionally biased region" description="Basic and acidic residues" evidence="1">
    <location>
        <begin position="504"/>
        <end position="514"/>
    </location>
</feature>
<feature type="compositionally biased region" description="Pro residues" evidence="1">
    <location>
        <begin position="323"/>
        <end position="334"/>
    </location>
</feature>
<evidence type="ECO:0000256" key="1">
    <source>
        <dbReference type="SAM" id="MobiDB-lite"/>
    </source>
</evidence>
<feature type="region of interest" description="Disordered" evidence="1">
    <location>
        <begin position="238"/>
        <end position="363"/>
    </location>
</feature>
<evidence type="ECO:0000313" key="3">
    <source>
        <dbReference type="Proteomes" id="UP000708148"/>
    </source>
</evidence>
<feature type="compositionally biased region" description="Gly residues" evidence="1">
    <location>
        <begin position="1389"/>
        <end position="1407"/>
    </location>
</feature>
<feature type="compositionally biased region" description="Basic and acidic residues" evidence="1">
    <location>
        <begin position="436"/>
        <end position="449"/>
    </location>
</feature>
<feature type="compositionally biased region" description="Basic residues" evidence="1">
    <location>
        <begin position="1370"/>
        <end position="1386"/>
    </location>
</feature>
<feature type="compositionally biased region" description="Pro residues" evidence="1">
    <location>
        <begin position="259"/>
        <end position="273"/>
    </location>
</feature>
<comment type="caution">
    <text evidence="2">The sequence shown here is derived from an EMBL/GenBank/DDBJ whole genome shotgun (WGS) entry which is preliminary data.</text>
</comment>
<feature type="compositionally biased region" description="Polar residues" evidence="1">
    <location>
        <begin position="1116"/>
        <end position="1141"/>
    </location>
</feature>
<sequence>MSTGKRYNNANLNSLFERPSEKPSGSGATSGVMRSGMLILQGHRSQRTRFGSGPAGGKLAIPKPVNLPSLRKEHSGNDPNTQLVPPSGGGGGGWHKPPEEHHASGGPEASEGPYRPGGGAWHTGGGAGAPPAPARPPPRPVPRSKTQVLGEEEYPTLEAASHLKQPVKAKKGDRPSQGAGMELRKTQSENLEWSEDDRRGYQQTAQRAQRPGWFEDERYAPTESYGGYSWDNDYRMSEYHGRSQSHPQDSGPVYGPGPGMYPPPHRMGPPSPYPAGTAMPLYHSPHMQGPYPGPPPYSQGMPYPDYRPDHDYRGSMYMDASLFPPPPPPPPPPGGRRVEGPEGATGHGEVTVARDVEREEYEAELRRRVQEMEAKRMMEAEPAAGPQHQAGDGNVRLVKHLEEADSKQQRTQETCNTAVVVPSDGMTGDRTTAPQAHERSGDDRAEMQRAAEAAKQAATAAMSDIPEEGQHMGQLAIRHDGPTEGRNMDWEAQVEDEEKAAAAARERVRHDLSMRMRYQTPVLLKQPSHANAARDAQVRKAPEGDFASPSRPNAAWDAQGQKTPEGSSVSSSRPQPPPPPHLRTKPVGSQVPQGVQGRPGPPPQQAHPNAQGQPRGAVRQHSDGVPEPPRPLGANQALGGGPSEASARGPWGQRPPCSVQEQMDLNSRPSWKDGKATAHGQSKGQVLERHRSADDAESSRSRREGREAGHGRGGRSREGRNGDRSNGDVSLRLEGDKHDQPSQSKRRDERLPDHGSRPRRRESADRHDREPGPGRQETVRQHDRDSRPARQENESRHSHESRSRRRDEAPLDQGRRLKRQENQGARDQGTWTKRQEVRDEHDQETQRLSQDVNMRGQGQRSKRPEVKGAQVQDRPKRHDSESRQDRESRPKRQEGENRQGQEARPRRQDHERLHSQESHPQRPDEEDAQNRGGRSRSSRGKKGLRVPSEGGEGGKEERGRGQRPVSAEAGARPMSQHASQQGPQVGRSSSSAGGDSGGRRIRGRGGEGPRGDKEMANDGAEAGQKVRPHVLEQHNSHVEGANQKDSAEGGRGRWPRTQRKKPEHEQGDRGGCMESGDGREAGHVAGHGQEGALQGQQTVARARDTSEQRKKRRSKTTASGSRTVAGIQEQSASTSQRTPPLTTDVAKHAQKGCEDGKGHRSGAMEGSLKDSAPQTSSSSGFQNAPAANTVAKAPPCDPPSSITMPPRPSMDLASVAGGLEAQHANEPPIQFGQFGGAMSGMLYGIAGPFSAPPGQFGQDVTPGIVKPAQGTPPGRPAAPKIVASGMEMATTGEGVQCLPQELLAETTIGSGEVVGEGQSMRSDRQKGRMPVDATSTVLPDTLFQGEADTASSGPTTSGNGGFGANQRGQGRGRGRGRRGAHKRKPSRGSGRGSGPDGGAGEDSQGGRGRVREEERGRGRGASQGHGRGMVSRGRGGRGGRGRGGGGDGDGGGREQPATGERNAEKSRQEWVPKGR</sequence>
<feature type="compositionally biased region" description="Polar residues" evidence="1">
    <location>
        <begin position="1172"/>
        <end position="1186"/>
    </location>
</feature>
<feature type="region of interest" description="Disordered" evidence="1">
    <location>
        <begin position="1"/>
        <end position="215"/>
    </location>
</feature>
<feature type="region of interest" description="Disordered" evidence="1">
    <location>
        <begin position="1308"/>
        <end position="1475"/>
    </location>
</feature>
<feature type="region of interest" description="Disordered" evidence="1">
    <location>
        <begin position="478"/>
        <end position="1231"/>
    </location>
</feature>